<accession>A0A1S2VK27</accession>
<keyword evidence="3" id="KW-1185">Reference proteome</keyword>
<evidence type="ECO:0000313" key="2">
    <source>
        <dbReference type="EMBL" id="OIN59083.1"/>
    </source>
</evidence>
<evidence type="ECO:0000259" key="1">
    <source>
        <dbReference type="Pfam" id="PF01965"/>
    </source>
</evidence>
<dbReference type="Gene3D" id="3.40.50.880">
    <property type="match status" value="2"/>
</dbReference>
<feature type="domain" description="DJ-1/PfpI" evidence="1">
    <location>
        <begin position="60"/>
        <end position="220"/>
    </location>
</feature>
<dbReference type="AlphaFoldDB" id="A0A1S2VK27"/>
<dbReference type="RefSeq" id="WP_071503534.1">
    <property type="nucleotide sequence ID" value="NZ_MORL01000005.1"/>
</dbReference>
<sequence>MRLLTTFLILLGLTGCQSPDKLPAYNYGSANRKKLPEMTMFNHSSIMGEVIGKPAIDIKQIGILVYDGVNTLEAIAPMVVFSELMDVKIDYIAPRKGRIKTTLVDIDATKSITDVDGLDLLVVPGGDSLALQTILHDKAILEWLSRTDARTTLTAGIGSGSFLLGKAGLLKGKRVSLPWCGAKKNAGHMGAEYIEKRYIADGKYVTSGNGTAALDLCLFMVGQIAGKGNLQGAMLDLEYDPEPPLNGGTPDRTPPQLVDQLQQASTEVDGFVLARDEQVPRTLITPADPPVKTVGILVYEGFFPLDAIGPLVVLSQLPDLKVKLITTGENRIKSGRTYFYVDDTYRQTTDLDAVIVPGGAEGTWQITQNDEVLDWLRKTDKTTAYTASVCTGSWVLGAAGLLKGRKASTNWYRAGQMMTRYGAEFTGKRYTRDGKYWTSAGVSAGIDMGFALIEKLAGQKAMATSMLNLAYHPQPPVSGGSPEKTDDLVLDMMHQMYDYLMAPLIRKN</sequence>
<dbReference type="OrthoDB" id="9803764at2"/>
<dbReference type="InterPro" id="IPR002818">
    <property type="entry name" value="DJ-1/PfpI"/>
</dbReference>
<dbReference type="InterPro" id="IPR052158">
    <property type="entry name" value="INH-QAR"/>
</dbReference>
<dbReference type="Pfam" id="PF01965">
    <property type="entry name" value="DJ-1_PfpI"/>
    <property type="match status" value="2"/>
</dbReference>
<reference evidence="2 3" key="1">
    <citation type="submission" date="2016-10" db="EMBL/GenBank/DDBJ databases">
        <title>Arsenicibacter rosenii gen. nov., sp. nov., an efficient arsenic-methylating bacterium isolated from an arsenic-contaminated paddy soil.</title>
        <authorList>
            <person name="Huang K."/>
        </authorList>
    </citation>
    <scope>NUCLEOTIDE SEQUENCE [LARGE SCALE GENOMIC DNA]</scope>
    <source>
        <strain evidence="2 3">SM-1</strain>
    </source>
</reference>
<dbReference type="PROSITE" id="PS51257">
    <property type="entry name" value="PROKAR_LIPOPROTEIN"/>
    <property type="match status" value="1"/>
</dbReference>
<organism evidence="2 3">
    <name type="scientific">Arsenicibacter rosenii</name>
    <dbReference type="NCBI Taxonomy" id="1750698"/>
    <lineage>
        <taxon>Bacteria</taxon>
        <taxon>Pseudomonadati</taxon>
        <taxon>Bacteroidota</taxon>
        <taxon>Cytophagia</taxon>
        <taxon>Cytophagales</taxon>
        <taxon>Spirosomataceae</taxon>
        <taxon>Arsenicibacter</taxon>
    </lineage>
</organism>
<gene>
    <name evidence="2" type="ORF">BLX24_12815</name>
</gene>
<comment type="caution">
    <text evidence="2">The sequence shown here is derived from an EMBL/GenBank/DDBJ whole genome shotgun (WGS) entry which is preliminary data.</text>
</comment>
<dbReference type="EMBL" id="MORL01000005">
    <property type="protein sequence ID" value="OIN59083.1"/>
    <property type="molecule type" value="Genomic_DNA"/>
</dbReference>
<dbReference type="InterPro" id="IPR029062">
    <property type="entry name" value="Class_I_gatase-like"/>
</dbReference>
<dbReference type="GO" id="GO:0006355">
    <property type="term" value="P:regulation of DNA-templated transcription"/>
    <property type="evidence" value="ECO:0007669"/>
    <property type="project" value="TreeGrafter"/>
</dbReference>
<name>A0A1S2VK27_9BACT</name>
<dbReference type="PANTHER" id="PTHR43130:SF2">
    <property type="entry name" value="DJ-1_PFPI DOMAIN-CONTAINING PROTEIN"/>
    <property type="match status" value="1"/>
</dbReference>
<evidence type="ECO:0000313" key="3">
    <source>
        <dbReference type="Proteomes" id="UP000181790"/>
    </source>
</evidence>
<protein>
    <recommendedName>
        <fullName evidence="1">DJ-1/PfpI domain-containing protein</fullName>
    </recommendedName>
</protein>
<proteinExistence type="predicted"/>
<dbReference type="CDD" id="cd03139">
    <property type="entry name" value="GATase1_PfpI_2"/>
    <property type="match status" value="1"/>
</dbReference>
<dbReference type="PANTHER" id="PTHR43130">
    <property type="entry name" value="ARAC-FAMILY TRANSCRIPTIONAL REGULATOR"/>
    <property type="match status" value="1"/>
</dbReference>
<dbReference type="Proteomes" id="UP000181790">
    <property type="component" value="Unassembled WGS sequence"/>
</dbReference>
<feature type="domain" description="DJ-1/PfpI" evidence="1">
    <location>
        <begin position="292"/>
        <end position="454"/>
    </location>
</feature>
<dbReference type="SUPFAM" id="SSF52317">
    <property type="entry name" value="Class I glutamine amidotransferase-like"/>
    <property type="match status" value="2"/>
</dbReference>